<evidence type="ECO:0000313" key="5">
    <source>
        <dbReference type="RefSeq" id="XP_030754066.1"/>
    </source>
</evidence>
<dbReference type="InParanoid" id="A0A6J2XSR8"/>
<dbReference type="GO" id="GO:0005634">
    <property type="term" value="C:nucleus"/>
    <property type="evidence" value="ECO:0007669"/>
    <property type="project" value="TreeGrafter"/>
</dbReference>
<organism evidence="4 5">
    <name type="scientific">Sitophilus oryzae</name>
    <name type="common">Rice weevil</name>
    <name type="synonym">Curculio oryzae</name>
    <dbReference type="NCBI Taxonomy" id="7048"/>
    <lineage>
        <taxon>Eukaryota</taxon>
        <taxon>Metazoa</taxon>
        <taxon>Ecdysozoa</taxon>
        <taxon>Arthropoda</taxon>
        <taxon>Hexapoda</taxon>
        <taxon>Insecta</taxon>
        <taxon>Pterygota</taxon>
        <taxon>Neoptera</taxon>
        <taxon>Endopterygota</taxon>
        <taxon>Coleoptera</taxon>
        <taxon>Polyphaga</taxon>
        <taxon>Cucujiformia</taxon>
        <taxon>Curculionidae</taxon>
        <taxon>Dryophthorinae</taxon>
        <taxon>Sitophilus</taxon>
    </lineage>
</organism>
<protein>
    <submittedName>
        <fullName evidence="5">Coiled-coil domain-containing protein 174</fullName>
    </submittedName>
</protein>
<feature type="region of interest" description="Disordered" evidence="2">
    <location>
        <begin position="303"/>
        <end position="518"/>
    </location>
</feature>
<dbReference type="InterPro" id="IPR057464">
    <property type="entry name" value="CCDC174_GRSR"/>
</dbReference>
<reference evidence="5" key="1">
    <citation type="submission" date="2025-08" db="UniProtKB">
        <authorList>
            <consortium name="RefSeq"/>
        </authorList>
    </citation>
    <scope>IDENTIFICATION</scope>
    <source>
        <tissue evidence="5">Gonads</tissue>
    </source>
</reference>
<keyword evidence="1" id="KW-0175">Coiled coil</keyword>
<evidence type="ECO:0000256" key="2">
    <source>
        <dbReference type="SAM" id="MobiDB-lite"/>
    </source>
</evidence>
<gene>
    <name evidence="5" type="primary">LOC115880881</name>
</gene>
<dbReference type="PANTHER" id="PTHR15885:SF1">
    <property type="entry name" value="COILED-COIL DOMAIN-CONTAINING PROTEIN 174"/>
    <property type="match status" value="1"/>
</dbReference>
<dbReference type="Pfam" id="PF25449">
    <property type="entry name" value="CCDC174_GRSR"/>
    <property type="match status" value="1"/>
</dbReference>
<feature type="compositionally biased region" description="Basic and acidic residues" evidence="2">
    <location>
        <begin position="482"/>
        <end position="498"/>
    </location>
</feature>
<dbReference type="InterPro" id="IPR025066">
    <property type="entry name" value="CCDC174-like"/>
</dbReference>
<feature type="compositionally biased region" description="Basic and acidic residues" evidence="2">
    <location>
        <begin position="331"/>
        <end position="376"/>
    </location>
</feature>
<dbReference type="OrthoDB" id="333551at2759"/>
<evidence type="ECO:0000313" key="4">
    <source>
        <dbReference type="Proteomes" id="UP000504635"/>
    </source>
</evidence>
<dbReference type="Pfam" id="PF13300">
    <property type="entry name" value="DUF4078"/>
    <property type="match status" value="1"/>
</dbReference>
<keyword evidence="4" id="KW-1185">Reference proteome</keyword>
<evidence type="ECO:0000256" key="1">
    <source>
        <dbReference type="ARBA" id="ARBA00023054"/>
    </source>
</evidence>
<name>A0A6J2XSR8_SITOR</name>
<feature type="compositionally biased region" description="Basic and acidic residues" evidence="2">
    <location>
        <begin position="410"/>
        <end position="421"/>
    </location>
</feature>
<feature type="compositionally biased region" description="Basic and acidic residues" evidence="2">
    <location>
        <begin position="383"/>
        <end position="393"/>
    </location>
</feature>
<feature type="compositionally biased region" description="Basic and acidic residues" evidence="2">
    <location>
        <begin position="453"/>
        <end position="462"/>
    </location>
</feature>
<dbReference type="KEGG" id="soy:115880881"/>
<evidence type="ECO:0000259" key="3">
    <source>
        <dbReference type="Pfam" id="PF25449"/>
    </source>
</evidence>
<dbReference type="PANTHER" id="PTHR15885">
    <property type="entry name" value="COILED-COIL DOMAIN-CONTAINING PROTEIN 174"/>
    <property type="match status" value="1"/>
</dbReference>
<feature type="compositionally biased region" description="Basic residues" evidence="2">
    <location>
        <begin position="425"/>
        <end position="436"/>
    </location>
</feature>
<dbReference type="AlphaFoldDB" id="A0A6J2XSR8"/>
<dbReference type="GeneID" id="115880881"/>
<sequence>MSTYEISKSSLLSLKAEILRKQEDLAKAKADNAEKIKVIKKKSPLELKNKGVNERARRDFGDEEQDLLKLSRSKLETKAKLYDKLSNRILTEDLKRKYLVRFDDKDVDNKCPIDNEEDLDLPPDDDADDQFSDYNDHVDSSDEWVEYIDCLGRSRKCLRKDLEYFKSKDAELKLVADKRHEVESKNTESNKEIGEENIETTNKPEDIQTELDLVSADMRKDMLRRQWEKEEEELRDRSDIHYQNVLFNEARQHGVGYYAFSKDEEERLVQQQALKNLRQETELEQNKAKNIRLLREKQMAARIKAARNRTRARLGLPPEEDTSSDVPSNNKPDENKEVSEEKEKDTDSETQKIAEEKRKRHVRPWDIGKEGLKEHYVMSQNEWNEKQRQERNTEFAPPKSYHGRHFKYVRNIEENLEENKSLKFSTKKSSKKRTKPKYNDYKSNPTKSDSDDELLKDFKESKSFSTSSSESRLYASINPYKRSYESESDCQKTDRECEGQSGYKKVNTSTEQPNLSNTVEAGLRFLRSQIENSSSNGG</sequence>
<feature type="compositionally biased region" description="Polar residues" evidence="2">
    <location>
        <begin position="506"/>
        <end position="518"/>
    </location>
</feature>
<dbReference type="FunCoup" id="A0A6J2XSR8">
    <property type="interactions" value="1064"/>
</dbReference>
<dbReference type="Proteomes" id="UP000504635">
    <property type="component" value="Unplaced"/>
</dbReference>
<accession>A0A6J2XSR8</accession>
<dbReference type="RefSeq" id="XP_030754066.1">
    <property type="nucleotide sequence ID" value="XM_030898206.1"/>
</dbReference>
<feature type="domain" description="CCDC174 alpha/beta GRSR" evidence="3">
    <location>
        <begin position="144"/>
        <end position="173"/>
    </location>
</feature>
<proteinExistence type="predicted"/>